<reference evidence="2" key="1">
    <citation type="submission" date="2015-03" db="EMBL/GenBank/DDBJ databases">
        <title>Wuchereria bancrofti Genome Sequencing Papua New Guinea Strain.</title>
        <authorList>
            <person name="Small S.T."/>
            <person name="Serre D."/>
            <person name="Zimmerman P.A."/>
        </authorList>
    </citation>
    <scope>NUCLEOTIDE SEQUENCE [LARGE SCALE GENOMIC DNA]</scope>
    <source>
        <strain evidence="2">pt0022</strain>
    </source>
</reference>
<accession>A0AAF5PT54</accession>
<reference evidence="3" key="3">
    <citation type="submission" date="2024-02" db="UniProtKB">
        <authorList>
            <consortium name="WormBaseParasite"/>
        </authorList>
    </citation>
    <scope>IDENTIFICATION</scope>
    <source>
        <strain evidence="3">pt0022</strain>
    </source>
</reference>
<proteinExistence type="predicted"/>
<protein>
    <submittedName>
        <fullName evidence="3">Uncharacterized protein</fullName>
    </submittedName>
</protein>
<name>A0AAF5PT54_WUCBA</name>
<evidence type="ECO:0000313" key="3">
    <source>
        <dbReference type="WBParaSite" id="mrna-Wban_05243"/>
    </source>
</evidence>
<evidence type="ECO:0000313" key="2">
    <source>
        <dbReference type="Proteomes" id="UP000093561"/>
    </source>
</evidence>
<evidence type="ECO:0000256" key="1">
    <source>
        <dbReference type="SAM" id="MobiDB-lite"/>
    </source>
</evidence>
<dbReference type="AlphaFoldDB" id="A0AAF5PT54"/>
<feature type="region of interest" description="Disordered" evidence="1">
    <location>
        <begin position="1"/>
        <end position="21"/>
    </location>
</feature>
<dbReference type="WBParaSite" id="mrna-Wban_05243">
    <property type="protein sequence ID" value="mrna-Wban_05243"/>
    <property type="gene ID" value="Wban_05243"/>
</dbReference>
<organism evidence="2 3">
    <name type="scientific">Wuchereria bancrofti</name>
    <dbReference type="NCBI Taxonomy" id="6293"/>
    <lineage>
        <taxon>Eukaryota</taxon>
        <taxon>Metazoa</taxon>
        <taxon>Ecdysozoa</taxon>
        <taxon>Nematoda</taxon>
        <taxon>Chromadorea</taxon>
        <taxon>Rhabditida</taxon>
        <taxon>Spirurina</taxon>
        <taxon>Spiruromorpha</taxon>
        <taxon>Filarioidea</taxon>
        <taxon>Onchocercidae</taxon>
        <taxon>Wuchereria</taxon>
    </lineage>
</organism>
<feature type="compositionally biased region" description="Basic and acidic residues" evidence="1">
    <location>
        <begin position="1"/>
        <end position="13"/>
    </location>
</feature>
<sequence>MCKPKEKDAKNESRISIVQPQ</sequence>
<reference evidence="2" key="2">
    <citation type="journal article" date="2016" name="Mol. Ecol.">
        <title>Population genomics of the filarial nematode parasite Wuchereria bancrofti from mosquitoes.</title>
        <authorList>
            <person name="Small S.T."/>
            <person name="Reimer L.J."/>
            <person name="Tisch D.J."/>
            <person name="King C.L."/>
            <person name="Christensen B.M."/>
            <person name="Siba P.M."/>
            <person name="Kazura J.W."/>
            <person name="Serre D."/>
            <person name="Zimmerman P.A."/>
        </authorList>
    </citation>
    <scope>NUCLEOTIDE SEQUENCE</scope>
    <source>
        <strain evidence="2">pt0022</strain>
    </source>
</reference>
<dbReference type="Proteomes" id="UP000093561">
    <property type="component" value="Unassembled WGS sequence"/>
</dbReference>